<organism evidence="3 4">
    <name type="scientific">Marivirga aurantiaca</name>
    <dbReference type="NCBI Taxonomy" id="2802615"/>
    <lineage>
        <taxon>Bacteria</taxon>
        <taxon>Pseudomonadati</taxon>
        <taxon>Bacteroidota</taxon>
        <taxon>Cytophagia</taxon>
        <taxon>Cytophagales</taxon>
        <taxon>Marivirgaceae</taxon>
        <taxon>Marivirga</taxon>
    </lineage>
</organism>
<dbReference type="InterPro" id="IPR037523">
    <property type="entry name" value="VOC_core"/>
</dbReference>
<sequence length="206" mass="23821">MKKSASILLLSLFFWITGCGGERSSESATKHENDSLQMEERSAGVQQNNSPKIKPGHIVMMVSDLDQSQQFYEEHLDFHTNEEVVYEGLRRIFMSASDSHHELVLLESRVAEFPHKDERQLQQVAFELSSHDVLVDYYQHIKETDIPYVIKDNQVSLSLYFPDPDGVTVELYWDITEEPFGEKKWGGNQEDISEAAFLNPYEEMEK</sequence>
<feature type="compositionally biased region" description="Basic and acidic residues" evidence="1">
    <location>
        <begin position="23"/>
        <end position="42"/>
    </location>
</feature>
<feature type="region of interest" description="Disordered" evidence="1">
    <location>
        <begin position="22"/>
        <end position="50"/>
    </location>
</feature>
<gene>
    <name evidence="3" type="ORF">JKA74_18710</name>
</gene>
<evidence type="ECO:0000256" key="1">
    <source>
        <dbReference type="SAM" id="MobiDB-lite"/>
    </source>
</evidence>
<comment type="caution">
    <text evidence="3">The sequence shown here is derived from an EMBL/GenBank/DDBJ whole genome shotgun (WGS) entry which is preliminary data.</text>
</comment>
<dbReference type="Proteomes" id="UP000611723">
    <property type="component" value="Unassembled WGS sequence"/>
</dbReference>
<name>A0A934X177_9BACT</name>
<accession>A0A934X177</accession>
<evidence type="ECO:0000313" key="4">
    <source>
        <dbReference type="Proteomes" id="UP000611723"/>
    </source>
</evidence>
<dbReference type="PANTHER" id="PTHR43279">
    <property type="entry name" value="CATECHOL-2,3-DIOXYGENASE"/>
    <property type="match status" value="1"/>
</dbReference>
<dbReference type="PROSITE" id="PS51257">
    <property type="entry name" value="PROKAR_LIPOPROTEIN"/>
    <property type="match status" value="1"/>
</dbReference>
<dbReference type="AlphaFoldDB" id="A0A934X177"/>
<dbReference type="Pfam" id="PF00903">
    <property type="entry name" value="Glyoxalase"/>
    <property type="match status" value="1"/>
</dbReference>
<proteinExistence type="predicted"/>
<dbReference type="Gene3D" id="3.10.180.10">
    <property type="entry name" value="2,3-Dihydroxybiphenyl 1,2-Dioxygenase, domain 1"/>
    <property type="match status" value="1"/>
</dbReference>
<protein>
    <submittedName>
        <fullName evidence="3">VOC family protein</fullName>
    </submittedName>
</protein>
<reference evidence="3" key="1">
    <citation type="submission" date="2021-01" db="EMBL/GenBank/DDBJ databases">
        <title>Marivirga aurantiaca sp. nov., isolated from intertidal surface sediments.</title>
        <authorList>
            <person name="Zhang M."/>
        </authorList>
    </citation>
    <scope>NUCLEOTIDE SEQUENCE</scope>
    <source>
        <strain evidence="3">S37H4</strain>
    </source>
</reference>
<feature type="domain" description="VOC" evidence="2">
    <location>
        <begin position="54"/>
        <end position="174"/>
    </location>
</feature>
<dbReference type="PROSITE" id="PS51819">
    <property type="entry name" value="VOC"/>
    <property type="match status" value="1"/>
</dbReference>
<dbReference type="InterPro" id="IPR029068">
    <property type="entry name" value="Glyas_Bleomycin-R_OHBP_Dase"/>
</dbReference>
<dbReference type="InterPro" id="IPR004360">
    <property type="entry name" value="Glyas_Fos-R_dOase_dom"/>
</dbReference>
<dbReference type="PANTHER" id="PTHR43279:SF1">
    <property type="entry name" value="CATECHOL-2,3-DIOXYGENASE"/>
    <property type="match status" value="1"/>
</dbReference>
<dbReference type="EMBL" id="JAEQBW010000014">
    <property type="protein sequence ID" value="MBK6267083.1"/>
    <property type="molecule type" value="Genomic_DNA"/>
</dbReference>
<dbReference type="RefSeq" id="WP_201432773.1">
    <property type="nucleotide sequence ID" value="NZ_JAEQBW010000014.1"/>
</dbReference>
<evidence type="ECO:0000313" key="3">
    <source>
        <dbReference type="EMBL" id="MBK6267083.1"/>
    </source>
</evidence>
<keyword evidence="4" id="KW-1185">Reference proteome</keyword>
<dbReference type="SUPFAM" id="SSF54593">
    <property type="entry name" value="Glyoxalase/Bleomycin resistance protein/Dihydroxybiphenyl dioxygenase"/>
    <property type="match status" value="1"/>
</dbReference>
<evidence type="ECO:0000259" key="2">
    <source>
        <dbReference type="PROSITE" id="PS51819"/>
    </source>
</evidence>